<proteinExistence type="predicted"/>
<dbReference type="InterPro" id="IPR023213">
    <property type="entry name" value="CAT-like_dom_sf"/>
</dbReference>
<accession>A0AAE0DHG3</accession>
<gene>
    <name evidence="1" type="ORF">OEA41_009225</name>
</gene>
<protein>
    <submittedName>
        <fullName evidence="1">Uncharacterized protein</fullName>
    </submittedName>
</protein>
<dbReference type="PANTHER" id="PTHR42034">
    <property type="entry name" value="CHROMOSOME 7, WHOLE GENOME SHOTGUN SEQUENCE-RELATED"/>
    <property type="match status" value="1"/>
</dbReference>
<dbReference type="Proteomes" id="UP001276659">
    <property type="component" value="Unassembled WGS sequence"/>
</dbReference>
<dbReference type="Gene3D" id="3.30.559.30">
    <property type="entry name" value="Nonribosomal peptide synthetase, condensation domain"/>
    <property type="match status" value="1"/>
</dbReference>
<dbReference type="AlphaFoldDB" id="A0AAE0DHG3"/>
<reference evidence="1" key="1">
    <citation type="submission" date="2022-11" db="EMBL/GenBank/DDBJ databases">
        <title>Chromosomal genome sequence assembly and mating type (MAT) locus characterization of the leprose asexual lichenized fungus Lepraria neglecta (Nyl.) Erichsen.</title>
        <authorList>
            <person name="Allen J.L."/>
            <person name="Pfeffer B."/>
        </authorList>
    </citation>
    <scope>NUCLEOTIDE SEQUENCE</scope>
    <source>
        <strain evidence="1">Allen 5258</strain>
    </source>
</reference>
<dbReference type="Gene3D" id="3.30.559.10">
    <property type="entry name" value="Chloramphenicol acetyltransferase-like domain"/>
    <property type="match status" value="1"/>
</dbReference>
<evidence type="ECO:0000313" key="1">
    <source>
        <dbReference type="EMBL" id="KAK3169841.1"/>
    </source>
</evidence>
<dbReference type="EMBL" id="JASNWA010000009">
    <property type="protein sequence ID" value="KAK3169841.1"/>
    <property type="molecule type" value="Genomic_DNA"/>
</dbReference>
<organism evidence="1 2">
    <name type="scientific">Lepraria neglecta</name>
    <dbReference type="NCBI Taxonomy" id="209136"/>
    <lineage>
        <taxon>Eukaryota</taxon>
        <taxon>Fungi</taxon>
        <taxon>Dikarya</taxon>
        <taxon>Ascomycota</taxon>
        <taxon>Pezizomycotina</taxon>
        <taxon>Lecanoromycetes</taxon>
        <taxon>OSLEUM clade</taxon>
        <taxon>Lecanoromycetidae</taxon>
        <taxon>Lecanorales</taxon>
        <taxon>Lecanorineae</taxon>
        <taxon>Stereocaulaceae</taxon>
        <taxon>Lepraria</taxon>
    </lineage>
</organism>
<dbReference type="PANTHER" id="PTHR42034:SF1">
    <property type="entry name" value="CONDENSATION DOMAIN-CONTAINING PROTEIN"/>
    <property type="match status" value="1"/>
</dbReference>
<sequence>MPWQETSPGRFERPLDTLELFFKTIADGGAPLNKEHWAVRVCAQFRSTLPADSVESALRQAWKTMRYDHPQLAAFAKGDMKVYEVPTSVELDSWLAKTFHVAPAMTADDLLATFEPSSLPTLHYLPHTSEILIRASHWCIDGMGALQLLNNFFKALGKPRQIKFGDERRNLSPSLDEIANFPASTTDEEDEAAIRLLKKYTSNMPSIGLPTELSNQVPGATRRTELTFTPPITSAIISACKARTLSVATAFHSALIVATKQLAYSETLARNYTSWGTFDLRPYLRSPYSKPHTHPVSVYVIGLPISLAPSDFSENTSQLRFFYKQLSSQSANTPLPSFFRSYAKKVTELFSHPLPPDTQAPTEPGLESLGVVDCYVDREHGDGVEIERFWVGVEMLTRQICLYVWTWQDCMTLSVCYNERFYTADFVSGFLARVKGILFVELSVDSA</sequence>
<keyword evidence="2" id="KW-1185">Reference proteome</keyword>
<comment type="caution">
    <text evidence="1">The sequence shown here is derived from an EMBL/GenBank/DDBJ whole genome shotgun (WGS) entry which is preliminary data.</text>
</comment>
<evidence type="ECO:0000313" key="2">
    <source>
        <dbReference type="Proteomes" id="UP001276659"/>
    </source>
</evidence>
<name>A0AAE0DHG3_9LECA</name>